<keyword evidence="2" id="KW-1185">Reference proteome</keyword>
<proteinExistence type="predicted"/>
<evidence type="ECO:0000313" key="2">
    <source>
        <dbReference type="Proteomes" id="UP001153404"/>
    </source>
</evidence>
<organism evidence="1 2">
    <name type="scientific">Cohnella rhizosphaerae</name>
    <dbReference type="NCBI Taxonomy" id="1457232"/>
    <lineage>
        <taxon>Bacteria</taxon>
        <taxon>Bacillati</taxon>
        <taxon>Bacillota</taxon>
        <taxon>Bacilli</taxon>
        <taxon>Bacillales</taxon>
        <taxon>Paenibacillaceae</taxon>
        <taxon>Cohnella</taxon>
    </lineage>
</organism>
<sequence length="54" mass="5719">MTLSIAVIRWDGSGIISHEELSRLAAACKKKAKELPGSAYAIAEAFAASVEERA</sequence>
<name>A0A9X4QSH5_9BACL</name>
<dbReference type="Proteomes" id="UP001153404">
    <property type="component" value="Unassembled WGS sequence"/>
</dbReference>
<comment type="caution">
    <text evidence="1">The sequence shown here is derived from an EMBL/GenBank/DDBJ whole genome shotgun (WGS) entry which is preliminary data.</text>
</comment>
<evidence type="ECO:0000313" key="1">
    <source>
        <dbReference type="EMBL" id="MDG0808557.1"/>
    </source>
</evidence>
<gene>
    <name evidence="1" type="ORF">OMP40_03415</name>
</gene>
<dbReference type="AlphaFoldDB" id="A0A9X4QSH5"/>
<protein>
    <submittedName>
        <fullName evidence="1">Uncharacterized protein</fullName>
    </submittedName>
</protein>
<dbReference type="EMBL" id="JAPDIA010000001">
    <property type="protein sequence ID" value="MDG0808557.1"/>
    <property type="molecule type" value="Genomic_DNA"/>
</dbReference>
<dbReference type="RefSeq" id="WP_277529114.1">
    <property type="nucleotide sequence ID" value="NZ_JAPDIA010000001.1"/>
</dbReference>
<reference evidence="1" key="1">
    <citation type="submission" date="2022-10" db="EMBL/GenBank/DDBJ databases">
        <title>Comparative genomic analysis of Cohnella hashimotonis sp. nov., isolated from the International Space Station.</title>
        <authorList>
            <person name="Simpson A."/>
            <person name="Venkateswaran K."/>
        </authorList>
    </citation>
    <scope>NUCLEOTIDE SEQUENCE</scope>
    <source>
        <strain evidence="1">DSM 28161</strain>
    </source>
</reference>
<accession>A0A9X4QSH5</accession>